<keyword evidence="3" id="KW-0202">Cytokine</keyword>
<dbReference type="Proteomes" id="UP000261500">
    <property type="component" value="Unplaced"/>
</dbReference>
<comment type="subcellular location">
    <subcellularLocation>
        <location evidence="1">Secreted</location>
    </subcellularLocation>
</comment>
<evidence type="ECO:0000256" key="6">
    <source>
        <dbReference type="SAM" id="SignalP"/>
    </source>
</evidence>
<feature type="signal peptide" evidence="6">
    <location>
        <begin position="1"/>
        <end position="22"/>
    </location>
</feature>
<evidence type="ECO:0000256" key="2">
    <source>
        <dbReference type="ARBA" id="ARBA00007236"/>
    </source>
</evidence>
<dbReference type="InterPro" id="IPR020440">
    <property type="entry name" value="IL-17_chr"/>
</dbReference>
<keyword evidence="5 6" id="KW-0732">Signal</keyword>
<evidence type="ECO:0008006" key="9">
    <source>
        <dbReference type="Google" id="ProtNLM"/>
    </source>
</evidence>
<evidence type="ECO:0000256" key="4">
    <source>
        <dbReference type="ARBA" id="ARBA00022525"/>
    </source>
</evidence>
<evidence type="ECO:0000256" key="1">
    <source>
        <dbReference type="ARBA" id="ARBA00004613"/>
    </source>
</evidence>
<dbReference type="STRING" id="48699.ENSPLAP00000011139"/>
<dbReference type="InterPro" id="IPR010345">
    <property type="entry name" value="IL-17_fam"/>
</dbReference>
<feature type="chain" id="PRO_5017269289" description="Interleukin 17a/f3" evidence="6">
    <location>
        <begin position="23"/>
        <end position="163"/>
    </location>
</feature>
<dbReference type="GO" id="GO:0005615">
    <property type="term" value="C:extracellular space"/>
    <property type="evidence" value="ECO:0007669"/>
    <property type="project" value="UniProtKB-KW"/>
</dbReference>
<dbReference type="SUPFAM" id="SSF57501">
    <property type="entry name" value="Cystine-knot cytokines"/>
    <property type="match status" value="1"/>
</dbReference>
<accession>A0A3B3UET4</accession>
<dbReference type="Ensembl" id="ENSPLAT00000029090.1">
    <property type="protein sequence ID" value="ENSPLAP00000011139.1"/>
    <property type="gene ID" value="ENSPLAG00000014208.1"/>
</dbReference>
<protein>
    <recommendedName>
        <fullName evidence="9">Interleukin 17a/f3</fullName>
    </recommendedName>
</protein>
<reference evidence="7" key="2">
    <citation type="submission" date="2025-09" db="UniProtKB">
        <authorList>
            <consortium name="Ensembl"/>
        </authorList>
    </citation>
    <scope>IDENTIFICATION</scope>
</reference>
<evidence type="ECO:0000256" key="3">
    <source>
        <dbReference type="ARBA" id="ARBA00022514"/>
    </source>
</evidence>
<dbReference type="GO" id="GO:0006954">
    <property type="term" value="P:inflammatory response"/>
    <property type="evidence" value="ECO:0007669"/>
    <property type="project" value="InterPro"/>
</dbReference>
<dbReference type="PRINTS" id="PR01932">
    <property type="entry name" value="INTRLEUKIN17"/>
</dbReference>
<reference evidence="7" key="1">
    <citation type="submission" date="2025-08" db="UniProtKB">
        <authorList>
            <consortium name="Ensembl"/>
        </authorList>
    </citation>
    <scope>IDENTIFICATION</scope>
</reference>
<name>A0A3B3UET4_9TELE</name>
<dbReference type="Gene3D" id="2.10.90.10">
    <property type="entry name" value="Cystine-knot cytokines"/>
    <property type="match status" value="1"/>
</dbReference>
<proteinExistence type="inferred from homology"/>
<evidence type="ECO:0000313" key="8">
    <source>
        <dbReference type="Proteomes" id="UP000261500"/>
    </source>
</evidence>
<sequence length="163" mass="18321">LLQLTRIFLLLGFVSVIPVASKKRIISVQELSPRGKTMQLVLDSSVKSYPSHSYASNIANLSLSPWTYIDTYNSSRLPQKILQANCSTSGCLNLQGRGEDATLEAKPIKYQVLVLYRRVEEKQTLKKKNNNKGKKQNKYIFMLGTEEITVGCTCVRPTVIPQE</sequence>
<evidence type="ECO:0000256" key="5">
    <source>
        <dbReference type="ARBA" id="ARBA00022729"/>
    </source>
</evidence>
<comment type="similarity">
    <text evidence="2">Belongs to the IL-17 family.</text>
</comment>
<dbReference type="GeneTree" id="ENSGT00940000175981"/>
<keyword evidence="8" id="KW-1185">Reference proteome</keyword>
<evidence type="ECO:0000313" key="7">
    <source>
        <dbReference type="Ensembl" id="ENSPLAP00000011139.1"/>
    </source>
</evidence>
<dbReference type="GO" id="GO:0005125">
    <property type="term" value="F:cytokine activity"/>
    <property type="evidence" value="ECO:0007669"/>
    <property type="project" value="UniProtKB-KW"/>
</dbReference>
<dbReference type="InterPro" id="IPR029034">
    <property type="entry name" value="Cystine-knot_cytokine"/>
</dbReference>
<organism evidence="7 8">
    <name type="scientific">Poecilia latipinna</name>
    <name type="common">sailfin molly</name>
    <dbReference type="NCBI Taxonomy" id="48699"/>
    <lineage>
        <taxon>Eukaryota</taxon>
        <taxon>Metazoa</taxon>
        <taxon>Chordata</taxon>
        <taxon>Craniata</taxon>
        <taxon>Vertebrata</taxon>
        <taxon>Euteleostomi</taxon>
        <taxon>Actinopterygii</taxon>
        <taxon>Neopterygii</taxon>
        <taxon>Teleostei</taxon>
        <taxon>Neoteleostei</taxon>
        <taxon>Acanthomorphata</taxon>
        <taxon>Ovalentaria</taxon>
        <taxon>Atherinomorphae</taxon>
        <taxon>Cyprinodontiformes</taxon>
        <taxon>Poeciliidae</taxon>
        <taxon>Poeciliinae</taxon>
        <taxon>Poecilia</taxon>
    </lineage>
</organism>
<dbReference type="Pfam" id="PF06083">
    <property type="entry name" value="IL17"/>
    <property type="match status" value="1"/>
</dbReference>
<keyword evidence="4" id="KW-0964">Secreted</keyword>
<dbReference type="AlphaFoldDB" id="A0A3B3UET4"/>